<gene>
    <name evidence="1" type="primary">EFM5_2</name>
    <name evidence="1" type="ORF">H2198_004340</name>
</gene>
<accession>A0ACC3A9A6</accession>
<dbReference type="EMBL" id="JAPDRQ010000064">
    <property type="protein sequence ID" value="KAJ9657464.1"/>
    <property type="molecule type" value="Genomic_DNA"/>
</dbReference>
<sequence length="245" mass="27790">MDNDDEDRIVLSGNALAALQDFYNQRDKDLEAFEQLTSEGSNRQITSISTFKEDWNASQFWVKPPVVGVDNANLQQFTDATARLLAEQLVQGSTSETSIAVVSAPSVFVQLKNLLATGKYPTPARICLFEYDERFGILGDFVKFDFNKPTNLPPDLRNVFDRILCDPPYHSTECILKYAETVEWLWKGRSEGTCCESRRVICTGQTMKDVVLEAFAGMKQDPFEPEHTARLDNKYACFADFELQR</sequence>
<protein>
    <submittedName>
        <fullName evidence="1">Protein-lysine N-methyltransferase efm5</fullName>
    </submittedName>
</protein>
<evidence type="ECO:0000313" key="2">
    <source>
        <dbReference type="Proteomes" id="UP001172386"/>
    </source>
</evidence>
<evidence type="ECO:0000313" key="1">
    <source>
        <dbReference type="EMBL" id="KAJ9657464.1"/>
    </source>
</evidence>
<name>A0ACC3A9A6_9EURO</name>
<reference evidence="1" key="1">
    <citation type="submission" date="2022-10" db="EMBL/GenBank/DDBJ databases">
        <title>Culturing micro-colonial fungi from biological soil crusts in the Mojave desert and describing Neophaeococcomyces mojavensis, and introducing the new genera and species Taxawa tesnikishii.</title>
        <authorList>
            <person name="Kurbessoian T."/>
            <person name="Stajich J.E."/>
        </authorList>
    </citation>
    <scope>NUCLEOTIDE SEQUENCE</scope>
    <source>
        <strain evidence="1">JES_112</strain>
    </source>
</reference>
<keyword evidence="2" id="KW-1185">Reference proteome</keyword>
<organism evidence="1 2">
    <name type="scientific">Neophaeococcomyces mojaviensis</name>
    <dbReference type="NCBI Taxonomy" id="3383035"/>
    <lineage>
        <taxon>Eukaryota</taxon>
        <taxon>Fungi</taxon>
        <taxon>Dikarya</taxon>
        <taxon>Ascomycota</taxon>
        <taxon>Pezizomycotina</taxon>
        <taxon>Eurotiomycetes</taxon>
        <taxon>Chaetothyriomycetidae</taxon>
        <taxon>Chaetothyriales</taxon>
        <taxon>Chaetothyriales incertae sedis</taxon>
        <taxon>Neophaeococcomyces</taxon>
    </lineage>
</organism>
<comment type="caution">
    <text evidence="1">The sequence shown here is derived from an EMBL/GenBank/DDBJ whole genome shotgun (WGS) entry which is preliminary data.</text>
</comment>
<proteinExistence type="predicted"/>
<dbReference type="Proteomes" id="UP001172386">
    <property type="component" value="Unassembled WGS sequence"/>
</dbReference>